<evidence type="ECO:0000256" key="5">
    <source>
        <dbReference type="RuleBase" id="RU000352"/>
    </source>
</evidence>
<protein>
    <recommendedName>
        <fullName evidence="5">Tubulin beta chain</fullName>
    </recommendedName>
</protein>
<organism evidence="7 8">
    <name type="scientific">Anaeramoeba flamelloides</name>
    <dbReference type="NCBI Taxonomy" id="1746091"/>
    <lineage>
        <taxon>Eukaryota</taxon>
        <taxon>Metamonada</taxon>
        <taxon>Anaeramoebidae</taxon>
        <taxon>Anaeramoeba</taxon>
    </lineage>
</organism>
<dbReference type="Gene3D" id="3.30.1330.20">
    <property type="entry name" value="Tubulin/FtsZ, C-terminal domain"/>
    <property type="match status" value="1"/>
</dbReference>
<dbReference type="Pfam" id="PF03953">
    <property type="entry name" value="Tubulin_C"/>
    <property type="match status" value="1"/>
</dbReference>
<dbReference type="Gene3D" id="1.10.287.600">
    <property type="entry name" value="Helix hairpin bin"/>
    <property type="match status" value="1"/>
</dbReference>
<comment type="caution">
    <text evidence="7">The sequence shown here is derived from an EMBL/GenBank/DDBJ whole genome shotgun (WGS) entry which is preliminary data.</text>
</comment>
<reference evidence="7" key="1">
    <citation type="submission" date="2022-08" db="EMBL/GenBank/DDBJ databases">
        <title>Novel sulfate-reducing endosymbionts in the free-living metamonad Anaeramoeba.</title>
        <authorList>
            <person name="Jerlstrom-Hultqvist J."/>
            <person name="Cepicka I."/>
            <person name="Gallot-Lavallee L."/>
            <person name="Salas-Leiva D."/>
            <person name="Curtis B.A."/>
            <person name="Zahonova K."/>
            <person name="Pipaliya S."/>
            <person name="Dacks J."/>
            <person name="Roger A.J."/>
        </authorList>
    </citation>
    <scope>NUCLEOTIDE SEQUENCE</scope>
    <source>
        <strain evidence="7">Schooner1</strain>
    </source>
</reference>
<dbReference type="InterPro" id="IPR008280">
    <property type="entry name" value="Tub_FtsZ_C"/>
</dbReference>
<dbReference type="PRINTS" id="PR01163">
    <property type="entry name" value="BETATUBULIN"/>
</dbReference>
<accession>A0ABQ8X314</accession>
<keyword evidence="4 5" id="KW-0342">GTP-binding</keyword>
<dbReference type="InterPro" id="IPR036525">
    <property type="entry name" value="Tubulin/FtsZ_GTPase_sf"/>
</dbReference>
<evidence type="ECO:0000256" key="4">
    <source>
        <dbReference type="ARBA" id="ARBA00023134"/>
    </source>
</evidence>
<name>A0ABQ8X314_9EUKA</name>
<dbReference type="PRINTS" id="PR01161">
    <property type="entry name" value="TUBULIN"/>
</dbReference>
<proteinExistence type="inferred from homology"/>
<keyword evidence="8" id="KW-1185">Reference proteome</keyword>
<comment type="similarity">
    <text evidence="1 5">Belongs to the tubulin family.</text>
</comment>
<gene>
    <name evidence="7" type="ORF">M0813_10380</name>
</gene>
<dbReference type="Gene3D" id="3.40.50.1440">
    <property type="entry name" value="Tubulin/FtsZ, GTPase domain"/>
    <property type="match status" value="1"/>
</dbReference>
<dbReference type="Pfam" id="PF00091">
    <property type="entry name" value="Tubulin"/>
    <property type="match status" value="1"/>
</dbReference>
<evidence type="ECO:0000313" key="7">
    <source>
        <dbReference type="EMBL" id="KAJ6226846.1"/>
    </source>
</evidence>
<evidence type="ECO:0000256" key="2">
    <source>
        <dbReference type="ARBA" id="ARBA00022701"/>
    </source>
</evidence>
<dbReference type="SMART" id="SM00864">
    <property type="entry name" value="Tubulin"/>
    <property type="match status" value="1"/>
</dbReference>
<evidence type="ECO:0000256" key="1">
    <source>
        <dbReference type="ARBA" id="ARBA00009636"/>
    </source>
</evidence>
<keyword evidence="3 5" id="KW-0547">Nucleotide-binding</keyword>
<evidence type="ECO:0000256" key="3">
    <source>
        <dbReference type="ARBA" id="ARBA00022741"/>
    </source>
</evidence>
<feature type="domain" description="Tubulin/FtsZ GTPase" evidence="6">
    <location>
        <begin position="47"/>
        <end position="246"/>
    </location>
</feature>
<keyword evidence="2 5" id="KW-0493">Microtubule</keyword>
<comment type="function">
    <text evidence="5">Tubulin is the major constituent of microtubules, a cylinder consisting of laterally associated linear protofilaments composed of alpha- and beta-tubulin heterodimers. Microtubules grow by the addition of GTP-tubulin dimers to the microtubule end, where a stabilizing cap forms. Below the cap, tubulin dimers are in GDP-bound state, owing to GTPase activity of alpha-tubulin.</text>
</comment>
<dbReference type="InterPro" id="IPR023123">
    <property type="entry name" value="Tubulin_C"/>
</dbReference>
<evidence type="ECO:0000313" key="8">
    <source>
        <dbReference type="Proteomes" id="UP001150062"/>
    </source>
</evidence>
<dbReference type="Proteomes" id="UP001150062">
    <property type="component" value="Unassembled WGS sequence"/>
</dbReference>
<dbReference type="PROSITE" id="PS00227">
    <property type="entry name" value="TUBULIN"/>
    <property type="match status" value="1"/>
</dbReference>
<dbReference type="SUPFAM" id="SSF52490">
    <property type="entry name" value="Tubulin nucleotide-binding domain-like"/>
    <property type="match status" value="1"/>
</dbReference>
<dbReference type="InterPro" id="IPR018316">
    <property type="entry name" value="Tubulin/FtsZ_2-layer-sand-dom"/>
</dbReference>
<evidence type="ECO:0000259" key="6">
    <source>
        <dbReference type="SMART" id="SM00864"/>
    </source>
</evidence>
<dbReference type="InterPro" id="IPR000217">
    <property type="entry name" value="Tubulin"/>
</dbReference>
<dbReference type="SUPFAM" id="SSF55307">
    <property type="entry name" value="Tubulin C-terminal domain-like"/>
    <property type="match status" value="1"/>
</dbReference>
<comment type="subunit">
    <text evidence="5">Dimer of alpha and beta chains. A typical microtubule is a hollow water-filled tube with an outer diameter of 25 nm and an inner diameter of 15 nM. Alpha-beta heterodimers associate head-to-tail to form protofilaments running lengthwise along the microtubule wall with the beta-tubulin subunit facing the microtubule plus end conferring a structural polarity. Microtubules usually have 13 protofilaments but different protofilament numbers can be found in some organisms and specialized cells.</text>
</comment>
<dbReference type="InterPro" id="IPR037103">
    <property type="entry name" value="Tubulin/FtsZ-like_C"/>
</dbReference>
<sequence>MSEIISLFIGQSGNGVCTEFLKLIAEEHGLSENGKYQGDQGYQLENIQTYFEEQSSEKYISRSINIDVNPTPVENLQDSKYFPLLNQKNFIKPDFGNGISFAKGYYTHGSEISNDVENVIRKEVEKTNKFQGFQFIHSIAGGTGSGLASLLTEKVEEEYKKKAVYNYTIFPFTDPNKEKNLLAPYNIVLSLHYLIELSHFTILLDNDQLDYLSKKKLQIKEPDFNNFNSIISRCISGVTSSMRFPGKLNCDLNKICHNLIFFPRLHFVCPSIYPTNWLNSTGDEYFDIEEFTNQFLNSENFLVYIDPIKEKYFTIQSIFRGVLPIGSIEENLYKIQKYKQIQSPKWMNSNIINTAYSQIPPTNQNFDVTSLSNTTAILPKFKRLLNNFTNYFKKKMYMKNFSYDGMEEMEFLEAEVNFRDLIEEIQQQKEF</sequence>
<dbReference type="InterPro" id="IPR017975">
    <property type="entry name" value="Tubulin_CS"/>
</dbReference>
<dbReference type="InterPro" id="IPR003008">
    <property type="entry name" value="Tubulin_FtsZ_GTPase"/>
</dbReference>
<dbReference type="EMBL" id="JAOAOG010000339">
    <property type="protein sequence ID" value="KAJ6226846.1"/>
    <property type="molecule type" value="Genomic_DNA"/>
</dbReference>
<dbReference type="InterPro" id="IPR002453">
    <property type="entry name" value="Beta_tubulin"/>
</dbReference>
<dbReference type="PANTHER" id="PTHR11588">
    <property type="entry name" value="TUBULIN"/>
    <property type="match status" value="1"/>
</dbReference>